<dbReference type="AlphaFoldDB" id="A0A915ISA6"/>
<sequence>MSHFIPIKHDKKLDETDHILRQKIDFFTYLYCSTIDAIILKRFDHAFLTSLSKGPLFLRSMISRKHAAAQIKSEAMFPLCTTFMPILTLQTGKHLPHRKVISKPFFSKADQNQIRDSVLKCYIILYKNDANWLLGSTFYGQSEFQRAKTRKFVNECGTEKIEIKVQRSKKYKLRQQTSLEAGFSKTWDIKHDSSQGAKASGTDAELTFGSKDIAVKDQSPNGKSSERAAEKLIS</sequence>
<feature type="region of interest" description="Disordered" evidence="1">
    <location>
        <begin position="211"/>
        <end position="234"/>
    </location>
</feature>
<evidence type="ECO:0000256" key="1">
    <source>
        <dbReference type="SAM" id="MobiDB-lite"/>
    </source>
</evidence>
<keyword evidence="2" id="KW-1185">Reference proteome</keyword>
<proteinExistence type="predicted"/>
<dbReference type="WBParaSite" id="nRc.2.0.1.t17083-RA">
    <property type="protein sequence ID" value="nRc.2.0.1.t17083-RA"/>
    <property type="gene ID" value="nRc.2.0.1.g17083"/>
</dbReference>
<evidence type="ECO:0000313" key="3">
    <source>
        <dbReference type="WBParaSite" id="nRc.2.0.1.t17083-RA"/>
    </source>
</evidence>
<dbReference type="Proteomes" id="UP000887565">
    <property type="component" value="Unplaced"/>
</dbReference>
<organism evidence="2 3">
    <name type="scientific">Romanomermis culicivorax</name>
    <name type="common">Nematode worm</name>
    <dbReference type="NCBI Taxonomy" id="13658"/>
    <lineage>
        <taxon>Eukaryota</taxon>
        <taxon>Metazoa</taxon>
        <taxon>Ecdysozoa</taxon>
        <taxon>Nematoda</taxon>
        <taxon>Enoplea</taxon>
        <taxon>Dorylaimia</taxon>
        <taxon>Mermithida</taxon>
        <taxon>Mermithoidea</taxon>
        <taxon>Mermithidae</taxon>
        <taxon>Romanomermis</taxon>
    </lineage>
</organism>
<accession>A0A915ISA6</accession>
<feature type="compositionally biased region" description="Basic and acidic residues" evidence="1">
    <location>
        <begin position="224"/>
        <end position="234"/>
    </location>
</feature>
<evidence type="ECO:0000313" key="2">
    <source>
        <dbReference type="Proteomes" id="UP000887565"/>
    </source>
</evidence>
<protein>
    <submittedName>
        <fullName evidence="3">Uncharacterized protein</fullName>
    </submittedName>
</protein>
<reference evidence="3" key="1">
    <citation type="submission" date="2022-11" db="UniProtKB">
        <authorList>
            <consortium name="WormBaseParasite"/>
        </authorList>
    </citation>
    <scope>IDENTIFICATION</scope>
</reference>
<name>A0A915ISA6_ROMCU</name>